<dbReference type="HAMAP" id="MF_00097">
    <property type="entry name" value="TMP_synthase"/>
    <property type="match status" value="1"/>
</dbReference>
<dbReference type="Pfam" id="PF02581">
    <property type="entry name" value="TMP-TENI"/>
    <property type="match status" value="1"/>
</dbReference>
<dbReference type="GO" id="GO:0004417">
    <property type="term" value="F:hydroxyethylthiazole kinase activity"/>
    <property type="evidence" value="ECO:0007669"/>
    <property type="project" value="UniProtKB-EC"/>
</dbReference>
<dbReference type="InterPro" id="IPR000417">
    <property type="entry name" value="Hyethyz_kinase"/>
</dbReference>
<dbReference type="FunCoup" id="D8Q9F4">
    <property type="interactions" value="310"/>
</dbReference>
<comment type="catalytic activity">
    <reaction evidence="13">
        <text>4-methyl-5-(2-phosphooxyethyl)-thiazole + 4-amino-2-methyl-5-(diphosphooxymethyl)pyrimidine + H(+) = thiamine phosphate + diphosphate</text>
        <dbReference type="Rhea" id="RHEA:22328"/>
        <dbReference type="ChEBI" id="CHEBI:15378"/>
        <dbReference type="ChEBI" id="CHEBI:33019"/>
        <dbReference type="ChEBI" id="CHEBI:37575"/>
        <dbReference type="ChEBI" id="CHEBI:57841"/>
        <dbReference type="ChEBI" id="CHEBI:58296"/>
        <dbReference type="EC" id="2.5.1.3"/>
    </reaction>
</comment>
<evidence type="ECO:0000256" key="16">
    <source>
        <dbReference type="ARBA" id="ARBA00061146"/>
    </source>
</evidence>
<comment type="similarity">
    <text evidence="16">In the C-terminal section; belongs to the Thz kinase family.</text>
</comment>
<evidence type="ECO:0000256" key="10">
    <source>
        <dbReference type="ARBA" id="ARBA00022840"/>
    </source>
</evidence>
<comment type="catalytic activity">
    <reaction evidence="14">
        <text>2-(2-carboxy-4-methylthiazol-5-yl)ethyl phosphate + 4-amino-2-methyl-5-(diphosphooxymethyl)pyrimidine + 2 H(+) = thiamine phosphate + CO2 + diphosphate</text>
        <dbReference type="Rhea" id="RHEA:47848"/>
        <dbReference type="ChEBI" id="CHEBI:15378"/>
        <dbReference type="ChEBI" id="CHEBI:16526"/>
        <dbReference type="ChEBI" id="CHEBI:33019"/>
        <dbReference type="ChEBI" id="CHEBI:37575"/>
        <dbReference type="ChEBI" id="CHEBI:57841"/>
        <dbReference type="ChEBI" id="CHEBI:62890"/>
        <dbReference type="EC" id="2.5.1.3"/>
    </reaction>
</comment>
<keyword evidence="11" id="KW-0460">Magnesium</keyword>
<evidence type="ECO:0000256" key="2">
    <source>
        <dbReference type="ARBA" id="ARBA00001946"/>
    </source>
</evidence>
<evidence type="ECO:0000256" key="1">
    <source>
        <dbReference type="ARBA" id="ARBA00001771"/>
    </source>
</evidence>
<evidence type="ECO:0000256" key="8">
    <source>
        <dbReference type="ARBA" id="ARBA00022741"/>
    </source>
</evidence>
<evidence type="ECO:0000313" key="19">
    <source>
        <dbReference type="EMBL" id="EFI95224.1"/>
    </source>
</evidence>
<comment type="similarity">
    <text evidence="17">In the N-terminal section; belongs to the thiamine-phosphate synthase family.</text>
</comment>
<keyword evidence="20" id="KW-1185">Reference proteome</keyword>
<name>D8Q9F4_SCHCM</name>
<dbReference type="CDD" id="cd01170">
    <property type="entry name" value="THZ_kinase"/>
    <property type="match status" value="1"/>
</dbReference>
<dbReference type="Gene3D" id="3.40.1190.20">
    <property type="match status" value="1"/>
</dbReference>
<evidence type="ECO:0000256" key="6">
    <source>
        <dbReference type="ARBA" id="ARBA00022679"/>
    </source>
</evidence>
<comment type="cofactor">
    <cofactor evidence="2">
        <name>Mg(2+)</name>
        <dbReference type="ChEBI" id="CHEBI:18420"/>
    </cofactor>
</comment>
<evidence type="ECO:0000313" key="20">
    <source>
        <dbReference type="Proteomes" id="UP000007431"/>
    </source>
</evidence>
<keyword evidence="9" id="KW-0418">Kinase</keyword>
<evidence type="ECO:0000256" key="14">
    <source>
        <dbReference type="ARBA" id="ARBA00047851"/>
    </source>
</evidence>
<organism evidence="20">
    <name type="scientific">Schizophyllum commune (strain H4-8 / FGSC 9210)</name>
    <name type="common">Split gill fungus</name>
    <dbReference type="NCBI Taxonomy" id="578458"/>
    <lineage>
        <taxon>Eukaryota</taxon>
        <taxon>Fungi</taxon>
        <taxon>Dikarya</taxon>
        <taxon>Basidiomycota</taxon>
        <taxon>Agaricomycotina</taxon>
        <taxon>Agaricomycetes</taxon>
        <taxon>Agaricomycetidae</taxon>
        <taxon>Agaricales</taxon>
        <taxon>Schizophyllaceae</taxon>
        <taxon>Schizophyllum</taxon>
    </lineage>
</organism>
<evidence type="ECO:0000256" key="15">
    <source>
        <dbReference type="ARBA" id="ARBA00047883"/>
    </source>
</evidence>
<dbReference type="GO" id="GO:0004789">
    <property type="term" value="F:thiamine-phosphate diphosphorylase activity"/>
    <property type="evidence" value="ECO:0007669"/>
    <property type="project" value="UniProtKB-EC"/>
</dbReference>
<dbReference type="InterPro" id="IPR022998">
    <property type="entry name" value="ThiamineP_synth_TenI"/>
</dbReference>
<dbReference type="SUPFAM" id="SSF51391">
    <property type="entry name" value="Thiamin phosphate synthase"/>
    <property type="match status" value="1"/>
</dbReference>
<feature type="domain" description="Thiamine phosphate synthase/TenI" evidence="18">
    <location>
        <begin position="7"/>
        <end position="199"/>
    </location>
</feature>
<dbReference type="GO" id="GO:0000287">
    <property type="term" value="F:magnesium ion binding"/>
    <property type="evidence" value="ECO:0007669"/>
    <property type="project" value="InterPro"/>
</dbReference>
<evidence type="ECO:0000256" key="9">
    <source>
        <dbReference type="ARBA" id="ARBA00022777"/>
    </source>
</evidence>
<evidence type="ECO:0000256" key="12">
    <source>
        <dbReference type="ARBA" id="ARBA00022977"/>
    </source>
</evidence>
<dbReference type="InterPro" id="IPR036206">
    <property type="entry name" value="ThiamineP_synth_sf"/>
</dbReference>
<dbReference type="AlphaFoldDB" id="D8Q9F4"/>
<comment type="catalytic activity">
    <reaction evidence="15">
        <text>2-[(2R,5Z)-2-carboxy-4-methylthiazol-5(2H)-ylidene]ethyl phosphate + 4-amino-2-methyl-5-(diphosphooxymethyl)pyrimidine + 2 H(+) = thiamine phosphate + CO2 + diphosphate</text>
        <dbReference type="Rhea" id="RHEA:47844"/>
        <dbReference type="ChEBI" id="CHEBI:15378"/>
        <dbReference type="ChEBI" id="CHEBI:16526"/>
        <dbReference type="ChEBI" id="CHEBI:33019"/>
        <dbReference type="ChEBI" id="CHEBI:37575"/>
        <dbReference type="ChEBI" id="CHEBI:57841"/>
        <dbReference type="ChEBI" id="CHEBI:62899"/>
        <dbReference type="EC" id="2.5.1.3"/>
    </reaction>
</comment>
<dbReference type="KEGG" id="scm:SCHCO_02750201"/>
<dbReference type="HAMAP" id="MF_00228">
    <property type="entry name" value="Thz_kinase"/>
    <property type="match status" value="1"/>
</dbReference>
<dbReference type="VEuPathDB" id="FungiDB:SCHCODRAFT_02750201"/>
<dbReference type="PANTHER" id="PTHR20857:SF23">
    <property type="entry name" value="THIAMINE BIOSYNTHETIC BIFUNCTIONAL ENZYME"/>
    <property type="match status" value="1"/>
</dbReference>
<keyword evidence="10" id="KW-0067">ATP-binding</keyword>
<evidence type="ECO:0000256" key="5">
    <source>
        <dbReference type="ARBA" id="ARBA00005165"/>
    </source>
</evidence>
<dbReference type="PRINTS" id="PR01099">
    <property type="entry name" value="HYETHTZKNASE"/>
</dbReference>
<dbReference type="InterPro" id="IPR013785">
    <property type="entry name" value="Aldolase_TIM"/>
</dbReference>
<gene>
    <name evidence="19" type="ORF">SCHCODRAFT_68987</name>
</gene>
<dbReference type="InterPro" id="IPR029056">
    <property type="entry name" value="Ribokinase-like"/>
</dbReference>
<reference evidence="19 20" key="1">
    <citation type="journal article" date="2010" name="Nat. Biotechnol.">
        <title>Genome sequence of the model mushroom Schizophyllum commune.</title>
        <authorList>
            <person name="Ohm R.A."/>
            <person name="de Jong J.F."/>
            <person name="Lugones L.G."/>
            <person name="Aerts A."/>
            <person name="Kothe E."/>
            <person name="Stajich J.E."/>
            <person name="de Vries R.P."/>
            <person name="Record E."/>
            <person name="Levasseur A."/>
            <person name="Baker S.E."/>
            <person name="Bartholomew K.A."/>
            <person name="Coutinho P.M."/>
            <person name="Erdmann S."/>
            <person name="Fowler T.J."/>
            <person name="Gathman A.C."/>
            <person name="Lombard V."/>
            <person name="Henrissat B."/>
            <person name="Knabe N."/>
            <person name="Kuees U."/>
            <person name="Lilly W.W."/>
            <person name="Lindquist E."/>
            <person name="Lucas S."/>
            <person name="Magnuson J.K."/>
            <person name="Piumi F."/>
            <person name="Raudaskoski M."/>
            <person name="Salamov A."/>
            <person name="Schmutz J."/>
            <person name="Schwarze F.W.M.R."/>
            <person name="vanKuyk P.A."/>
            <person name="Horton J.S."/>
            <person name="Grigoriev I.V."/>
            <person name="Woesten H.A.B."/>
        </authorList>
    </citation>
    <scope>NUCLEOTIDE SEQUENCE [LARGE SCALE GENOMIC DNA]</scope>
    <source>
        <strain evidence="20">H4-8 / FGSC 9210</strain>
    </source>
</reference>
<keyword evidence="6" id="KW-0808">Transferase</keyword>
<evidence type="ECO:0000256" key="3">
    <source>
        <dbReference type="ARBA" id="ARBA00003814"/>
    </source>
</evidence>
<evidence type="ECO:0000256" key="4">
    <source>
        <dbReference type="ARBA" id="ARBA00004868"/>
    </source>
</evidence>
<protein>
    <recommendedName>
        <fullName evidence="18">Thiamine phosphate synthase/TenI domain-containing protein</fullName>
    </recommendedName>
</protein>
<dbReference type="EMBL" id="GL377308">
    <property type="protein sequence ID" value="EFI95224.1"/>
    <property type="molecule type" value="Genomic_DNA"/>
</dbReference>
<dbReference type="eggNOG" id="ENOG502QS2M">
    <property type="taxonomic scope" value="Eukaryota"/>
</dbReference>
<dbReference type="GO" id="GO:0009229">
    <property type="term" value="P:thiamine diphosphate biosynthetic process"/>
    <property type="evidence" value="ECO:0007669"/>
    <property type="project" value="UniProtKB-UniPathway"/>
</dbReference>
<evidence type="ECO:0000256" key="11">
    <source>
        <dbReference type="ARBA" id="ARBA00022842"/>
    </source>
</evidence>
<dbReference type="HOGENOM" id="CLU_019943_1_1_1"/>
<dbReference type="SUPFAM" id="SSF53613">
    <property type="entry name" value="Ribokinase-like"/>
    <property type="match status" value="1"/>
</dbReference>
<evidence type="ECO:0000256" key="7">
    <source>
        <dbReference type="ARBA" id="ARBA00022723"/>
    </source>
</evidence>
<keyword evidence="7" id="KW-0479">Metal-binding</keyword>
<dbReference type="OMA" id="GQTDMPI"/>
<dbReference type="GeneID" id="9588325"/>
<dbReference type="PANTHER" id="PTHR20857">
    <property type="entry name" value="THIAMINE-PHOSPHATE PYROPHOSPHORYLASE"/>
    <property type="match status" value="1"/>
</dbReference>
<accession>D8Q9F4</accession>
<comment type="pathway">
    <text evidence="4">Cofactor biosynthesis; thiamine diphosphate biosynthesis; 4-methyl-5-(2-phosphoethyl)-thiazole from 5-(2-hydroxyethyl)-4-methylthiazole: step 1/1.</text>
</comment>
<evidence type="ECO:0000256" key="13">
    <source>
        <dbReference type="ARBA" id="ARBA00047334"/>
    </source>
</evidence>
<dbReference type="Gene3D" id="3.20.20.70">
    <property type="entry name" value="Aldolase class I"/>
    <property type="match status" value="1"/>
</dbReference>
<sequence>MPIDYALYLVTGRDLLPPGQPFAATLAAALEHGVTLVQLREKTADTGEFLAVARETKAICDAHNVPLLINDRADIALAVGAAGVHVGQDDMNARDVRKLLPAGAIVGVSCNSADDVRRAIADGADYIGIGAVYGTATKNVKNPLLGPRAVGPLLALLDGTDVRAVAIGGINAGNLARTLQGSVSDSGHALDGVAVVSDIMASRDPAAASAKLAGIVKAFKEGRAASAPSAALKVEDLLDGVVRVMKVVKEINPLVHQITNTVVTTQSANITLAAGGSPIMATAPEEMDDLAKVAGAVLINIGTLREDVVRAMRVVGPAANLSRTPLVFDPVGVGATDFRKRTVKELLDAFQISVLKGNAGELAAVAGSNEVRAKGVDSAGPGFADPAWFVRGLARKEKTTTLLTGPVDYLSDGVRAVKIANGHEILGRVTGSGCMLGSLVATYCAAAAHVADVDAGFDGETSRAGSAADTVRGDMLVGALAGVLVLSIAAEKAVARGDVYGPGTFLPALMDEVAGLTPGEVRARARVEVV</sequence>
<keyword evidence="8" id="KW-0547">Nucleotide-binding</keyword>
<dbReference type="CDD" id="cd00564">
    <property type="entry name" value="TMP_TenI"/>
    <property type="match status" value="1"/>
</dbReference>
<dbReference type="FunFam" id="3.20.20.70:FF:000104">
    <property type="entry name" value="Thiamine biosynthetic bifunctional enzyme"/>
    <property type="match status" value="1"/>
</dbReference>
<dbReference type="InParanoid" id="D8Q9F4"/>
<dbReference type="GO" id="GO:0005524">
    <property type="term" value="F:ATP binding"/>
    <property type="evidence" value="ECO:0007669"/>
    <property type="project" value="UniProtKB-KW"/>
</dbReference>
<comment type="pathway">
    <text evidence="5">Cofactor biosynthesis; thiamine diphosphate biosynthesis; thiamine phosphate from 4-amino-2-methyl-5-diphosphomethylpyrimidine and 4-methyl-5-(2-phosphoethyl)-thiazole: step 1/1.</text>
</comment>
<dbReference type="UniPathway" id="UPA00060">
    <property type="reaction ID" value="UER00139"/>
</dbReference>
<comment type="function">
    <text evidence="3">Condenses 4-methyl-5-(beta-hydroxyethyl)thiazole monophosphate (THZ-P) and 2-methyl-4-amino-5-hydroxymethyl pyrimidine pyrophosphate (HMP-PP) to form thiamine monophosphate (TMP).</text>
</comment>
<dbReference type="STRING" id="578458.D8Q9F4"/>
<keyword evidence="12" id="KW-0784">Thiamine biosynthesis</keyword>
<dbReference type="NCBIfam" id="NF006830">
    <property type="entry name" value="PRK09355.1"/>
    <property type="match status" value="1"/>
</dbReference>
<dbReference type="NCBIfam" id="TIGR00693">
    <property type="entry name" value="thiE"/>
    <property type="match status" value="1"/>
</dbReference>
<comment type="catalytic activity">
    <reaction evidence="1">
        <text>5-(2-hydroxyethyl)-4-methylthiazole + ATP = 4-methyl-5-(2-phosphooxyethyl)-thiazole + ADP + H(+)</text>
        <dbReference type="Rhea" id="RHEA:24212"/>
        <dbReference type="ChEBI" id="CHEBI:15378"/>
        <dbReference type="ChEBI" id="CHEBI:17957"/>
        <dbReference type="ChEBI" id="CHEBI:30616"/>
        <dbReference type="ChEBI" id="CHEBI:58296"/>
        <dbReference type="ChEBI" id="CHEBI:456216"/>
        <dbReference type="EC" id="2.7.1.50"/>
    </reaction>
</comment>
<dbReference type="Proteomes" id="UP000007431">
    <property type="component" value="Unassembled WGS sequence"/>
</dbReference>
<dbReference type="OrthoDB" id="4994at2759"/>
<proteinExistence type="inferred from homology"/>
<dbReference type="RefSeq" id="XP_003030127.1">
    <property type="nucleotide sequence ID" value="XM_003030081.1"/>
</dbReference>
<evidence type="ECO:0000259" key="18">
    <source>
        <dbReference type="Pfam" id="PF02581"/>
    </source>
</evidence>
<evidence type="ECO:0000256" key="17">
    <source>
        <dbReference type="ARBA" id="ARBA00061283"/>
    </source>
</evidence>
<dbReference type="InterPro" id="IPR034291">
    <property type="entry name" value="TMP_synthase"/>
</dbReference>
<dbReference type="Pfam" id="PF02110">
    <property type="entry name" value="HK"/>
    <property type="match status" value="1"/>
</dbReference>
<dbReference type="GO" id="GO:0009228">
    <property type="term" value="P:thiamine biosynthetic process"/>
    <property type="evidence" value="ECO:0007669"/>
    <property type="project" value="UniProtKB-KW"/>
</dbReference>
<dbReference type="GO" id="GO:0005829">
    <property type="term" value="C:cytosol"/>
    <property type="evidence" value="ECO:0007669"/>
    <property type="project" value="EnsemblFungi"/>
</dbReference>